<dbReference type="GO" id="GO:0031267">
    <property type="term" value="F:small GTPase binding"/>
    <property type="evidence" value="ECO:0007669"/>
    <property type="project" value="TreeGrafter"/>
</dbReference>
<feature type="compositionally biased region" description="Polar residues" evidence="1">
    <location>
        <begin position="140"/>
        <end position="157"/>
    </location>
</feature>
<feature type="compositionally biased region" description="Polar residues" evidence="1">
    <location>
        <begin position="249"/>
        <end position="259"/>
    </location>
</feature>
<dbReference type="EMBL" id="NAJO01000007">
    <property type="protein sequence ID" value="OQO11356.1"/>
    <property type="molecule type" value="Genomic_DNA"/>
</dbReference>
<dbReference type="InterPro" id="IPR007681">
    <property type="entry name" value="Mog1"/>
</dbReference>
<dbReference type="GO" id="GO:0006606">
    <property type="term" value="P:protein import into nucleus"/>
    <property type="evidence" value="ECO:0007669"/>
    <property type="project" value="TreeGrafter"/>
</dbReference>
<evidence type="ECO:0000256" key="1">
    <source>
        <dbReference type="SAM" id="MobiDB-lite"/>
    </source>
</evidence>
<feature type="compositionally biased region" description="Polar residues" evidence="1">
    <location>
        <begin position="38"/>
        <end position="56"/>
    </location>
</feature>
<dbReference type="STRING" id="1507870.A0A1V8TJ12"/>
<gene>
    <name evidence="2" type="ORF">B0A48_05612</name>
</gene>
<feature type="compositionally biased region" description="Low complexity" evidence="1">
    <location>
        <begin position="524"/>
        <end position="541"/>
    </location>
</feature>
<feature type="region of interest" description="Disordered" evidence="1">
    <location>
        <begin position="24"/>
        <end position="57"/>
    </location>
</feature>
<name>A0A1V8TJ12_9PEZI</name>
<dbReference type="GO" id="GO:0005634">
    <property type="term" value="C:nucleus"/>
    <property type="evidence" value="ECO:0007669"/>
    <property type="project" value="TreeGrafter"/>
</dbReference>
<dbReference type="Gene3D" id="3.40.50.1010">
    <property type="entry name" value="5'-nuclease"/>
    <property type="match status" value="1"/>
</dbReference>
<reference evidence="3" key="1">
    <citation type="submission" date="2017-03" db="EMBL/GenBank/DDBJ databases">
        <title>Genomes of endolithic fungi from Antarctica.</title>
        <authorList>
            <person name="Coleine C."/>
            <person name="Masonjones S."/>
            <person name="Stajich J.E."/>
        </authorList>
    </citation>
    <scope>NUCLEOTIDE SEQUENCE [LARGE SCALE GENOMIC DNA]</scope>
    <source>
        <strain evidence="3">CCFEE 5527</strain>
    </source>
</reference>
<evidence type="ECO:0000313" key="2">
    <source>
        <dbReference type="EMBL" id="OQO11356.1"/>
    </source>
</evidence>
<dbReference type="PANTHER" id="PTHR15837">
    <property type="entry name" value="RAN GUANINE NUCLEOTIDE RELEASE FACTOR"/>
    <property type="match status" value="1"/>
</dbReference>
<evidence type="ECO:0000313" key="3">
    <source>
        <dbReference type="Proteomes" id="UP000192596"/>
    </source>
</evidence>
<dbReference type="CDD" id="cd18724">
    <property type="entry name" value="PIN_LabA-like"/>
    <property type="match status" value="1"/>
</dbReference>
<comment type="caution">
    <text evidence="2">The sequence shown here is derived from an EMBL/GenBank/DDBJ whole genome shotgun (WGS) entry which is preliminary data.</text>
</comment>
<dbReference type="GO" id="GO:0005085">
    <property type="term" value="F:guanyl-nucleotide exchange factor activity"/>
    <property type="evidence" value="ECO:0007669"/>
    <property type="project" value="TreeGrafter"/>
</dbReference>
<feature type="region of interest" description="Disordered" evidence="1">
    <location>
        <begin position="235"/>
        <end position="272"/>
    </location>
</feature>
<keyword evidence="3" id="KW-1185">Reference proteome</keyword>
<accession>A0A1V8TJ12</accession>
<dbReference type="Proteomes" id="UP000192596">
    <property type="component" value="Unassembled WGS sequence"/>
</dbReference>
<evidence type="ECO:0008006" key="4">
    <source>
        <dbReference type="Google" id="ProtNLM"/>
    </source>
</evidence>
<sequence length="654" mass="71443">MSTLSKSKPWDFSHVLDLVNTLSSPQEENKQLHHAVTSVETPRQRQQTRADNQASSIGHDVEVKDFAKPAAGLGDFAKLWEYMGVPVNETSRLQSSRTSAPSVAKVTDYTSDGATYVKPKPKVVRTVTWEDPVSAEDLTGGTTTDRSASPDDISQLTKSQRKKQRRRERKEKEAASSPTKGGVVSESEADVVKRRTPAKQASVHATGAYTRYNLRPRDSGGNAAITHAGAATNTKLLPASVAPKKPEAKTSSSTKQISMNHRENSAASPAQASAKYALPAPVTPAKGSGSSSYGEYNIAKAVWEHAPQPTPKASRFVPSSVQPPKKEAAIYSPAPVPQTAVQSAVNAVQAAMHTPGTPSKKSNIIEPKLIRSGEDRNWALFLRLLNEHPSERKHLVAPMNMTTHNSDPAGVHIFVDASNIFIGFNDQLKRERGMPIHWHTTNANLSFDALALLMERRRPVAKRVLVGSTPSVPAFDTARAVGYEVSLLDKVYKARELTERQLYFRDLDAARGKRISKTTSTPNGHAHTTSSGSETTGATPIPTTPTPNTPQFAPAKMIEQGVDEILHLKILESIVDTEVPSTMVLATGDAAQAEYSQGFMAMAERALKKGWKVEVVSWSKNVSQMYLRREFRERWGEAFKVVCLDEYAEELLDV</sequence>
<feature type="region of interest" description="Disordered" evidence="1">
    <location>
        <begin position="514"/>
        <end position="553"/>
    </location>
</feature>
<dbReference type="PANTHER" id="PTHR15837:SF5">
    <property type="entry name" value="NYN DOMAIN-CONTAINING PROTEIN"/>
    <property type="match status" value="1"/>
</dbReference>
<dbReference type="InParanoid" id="A0A1V8TJ12"/>
<dbReference type="AlphaFoldDB" id="A0A1V8TJ12"/>
<feature type="compositionally biased region" description="Basic residues" evidence="1">
    <location>
        <begin position="159"/>
        <end position="169"/>
    </location>
</feature>
<organism evidence="2 3">
    <name type="scientific">Cryoendolithus antarcticus</name>
    <dbReference type="NCBI Taxonomy" id="1507870"/>
    <lineage>
        <taxon>Eukaryota</taxon>
        <taxon>Fungi</taxon>
        <taxon>Dikarya</taxon>
        <taxon>Ascomycota</taxon>
        <taxon>Pezizomycotina</taxon>
        <taxon>Dothideomycetes</taxon>
        <taxon>Dothideomycetidae</taxon>
        <taxon>Cladosporiales</taxon>
        <taxon>Cladosporiaceae</taxon>
        <taxon>Cryoendolithus</taxon>
    </lineage>
</organism>
<dbReference type="OrthoDB" id="5590473at2759"/>
<proteinExistence type="predicted"/>
<protein>
    <recommendedName>
        <fullName evidence="4">NYN domain-containing protein</fullName>
    </recommendedName>
</protein>
<feature type="region of interest" description="Disordered" evidence="1">
    <location>
        <begin position="134"/>
        <end position="215"/>
    </location>
</feature>